<comment type="similarity">
    <text evidence="8">Belongs to the dTDP-4-dehydrorhamnose 3,5-epimerase family.</text>
</comment>
<dbReference type="InterPro" id="IPR011051">
    <property type="entry name" value="RmlC_Cupin_sf"/>
</dbReference>
<dbReference type="EC" id="5.1.3.13" evidence="3 8"/>
<dbReference type="GO" id="GO:0019305">
    <property type="term" value="P:dTDP-rhamnose biosynthetic process"/>
    <property type="evidence" value="ECO:0007669"/>
    <property type="project" value="UniProtKB-UniRule"/>
</dbReference>
<evidence type="ECO:0000256" key="5">
    <source>
        <dbReference type="PIRSR" id="PIRSR600888-1"/>
    </source>
</evidence>
<dbReference type="InterPro" id="IPR000888">
    <property type="entry name" value="RmlC-like"/>
</dbReference>
<name>A0A5J6WW87_9GAMM</name>
<dbReference type="GO" id="GO:0005829">
    <property type="term" value="C:cytosol"/>
    <property type="evidence" value="ECO:0007669"/>
    <property type="project" value="TreeGrafter"/>
</dbReference>
<feature type="binding site" evidence="6">
    <location>
        <position position="141"/>
    </location>
    <ligand>
        <name>substrate</name>
    </ligand>
</feature>
<evidence type="ECO:0000256" key="4">
    <source>
        <dbReference type="ARBA" id="ARBA00019595"/>
    </source>
</evidence>
<keyword evidence="10" id="KW-1185">Reference proteome</keyword>
<feature type="binding site" evidence="6">
    <location>
        <position position="58"/>
    </location>
    <ligand>
        <name>substrate</name>
    </ligand>
</feature>
<proteinExistence type="inferred from homology"/>
<dbReference type="KEGG" id="asim:FE240_10010"/>
<dbReference type="UniPathway" id="UPA00124"/>
<organism evidence="9 10">
    <name type="scientific">Aeromonas simiae</name>
    <dbReference type="NCBI Taxonomy" id="218936"/>
    <lineage>
        <taxon>Bacteria</taxon>
        <taxon>Pseudomonadati</taxon>
        <taxon>Pseudomonadota</taxon>
        <taxon>Gammaproteobacteria</taxon>
        <taxon>Aeromonadales</taxon>
        <taxon>Aeromonadaceae</taxon>
        <taxon>Aeromonas</taxon>
    </lineage>
</organism>
<accession>A0A5J6WW87</accession>
<dbReference type="PANTHER" id="PTHR21047:SF2">
    <property type="entry name" value="THYMIDINE DIPHOSPHO-4-KETO-RHAMNOSE 3,5-EPIMERASE"/>
    <property type="match status" value="1"/>
</dbReference>
<evidence type="ECO:0000256" key="7">
    <source>
        <dbReference type="PIRSR" id="PIRSR600888-3"/>
    </source>
</evidence>
<sequence length="187" mass="21407">MSVVMSENNKIQDVILISRSRYCDSRGYFNELSKQDCTFAEYSFVQTNHSRSLQGTLRGLHYQIGKPQGKLVHVITGRIFDVAVDLRPDSPTFGQWVGEYLCEERADSLWIPPGFAHGFYVLSPQADIVYECTAHYSQPDERAIRWDDPMLAIDWPLLENVPLRLSDKDDNAPLWDESAFDTNDDAK</sequence>
<dbReference type="GO" id="GO:0008830">
    <property type="term" value="F:dTDP-4-dehydrorhamnose 3,5-epimerase activity"/>
    <property type="evidence" value="ECO:0007669"/>
    <property type="project" value="UniProtKB-UniRule"/>
</dbReference>
<dbReference type="Pfam" id="PF00908">
    <property type="entry name" value="dTDP_sugar_isom"/>
    <property type="match status" value="1"/>
</dbReference>
<dbReference type="InterPro" id="IPR014710">
    <property type="entry name" value="RmlC-like_jellyroll"/>
</dbReference>
<feature type="active site" description="Proton acceptor" evidence="5">
    <location>
        <position position="61"/>
    </location>
</feature>
<dbReference type="CDD" id="cd00438">
    <property type="entry name" value="cupin_RmlC"/>
    <property type="match status" value="1"/>
</dbReference>
<comment type="subunit">
    <text evidence="8">Homodimer.</text>
</comment>
<dbReference type="EMBL" id="CP040449">
    <property type="protein sequence ID" value="QFI54990.1"/>
    <property type="molecule type" value="Genomic_DNA"/>
</dbReference>
<dbReference type="PANTHER" id="PTHR21047">
    <property type="entry name" value="DTDP-6-DEOXY-D-GLUCOSE-3,5 EPIMERASE"/>
    <property type="match status" value="1"/>
</dbReference>
<feature type="binding site" evidence="6">
    <location>
        <position position="26"/>
    </location>
    <ligand>
        <name>substrate</name>
    </ligand>
</feature>
<comment type="pathway">
    <text evidence="8">Carbohydrate biosynthesis; dTDP-L-rhamnose biosynthesis.</text>
</comment>
<evidence type="ECO:0000256" key="1">
    <source>
        <dbReference type="ARBA" id="ARBA00001298"/>
    </source>
</evidence>
<dbReference type="Proteomes" id="UP000594034">
    <property type="component" value="Chromosome"/>
</dbReference>
<evidence type="ECO:0000256" key="3">
    <source>
        <dbReference type="ARBA" id="ARBA00012098"/>
    </source>
</evidence>
<feature type="binding site" evidence="6">
    <location>
        <position position="70"/>
    </location>
    <ligand>
        <name>substrate</name>
    </ligand>
</feature>
<feature type="active site" description="Proton donor" evidence="5">
    <location>
        <position position="130"/>
    </location>
</feature>
<protein>
    <recommendedName>
        <fullName evidence="4 8">dTDP-4-dehydrorhamnose 3,5-epimerase</fullName>
        <ecNumber evidence="3 8">5.1.3.13</ecNumber>
    </recommendedName>
    <alternativeName>
        <fullName evidence="8">Thymidine diphospho-4-keto-rhamnose 3,5-epimerase</fullName>
    </alternativeName>
</protein>
<feature type="binding site" evidence="6">
    <location>
        <position position="117"/>
    </location>
    <ligand>
        <name>substrate</name>
    </ligand>
</feature>
<evidence type="ECO:0000256" key="2">
    <source>
        <dbReference type="ARBA" id="ARBA00001997"/>
    </source>
</evidence>
<dbReference type="AlphaFoldDB" id="A0A5J6WW87"/>
<gene>
    <name evidence="9" type="primary">rfbC</name>
    <name evidence="9" type="ORF">FE240_10010</name>
</gene>
<reference evidence="9 10" key="1">
    <citation type="submission" date="2019-05" db="EMBL/GenBank/DDBJ databases">
        <title>OXA-830, a novel chromosomally encoded expanded-spectrum class D beta-lactamase in Aeromonas simiae.</title>
        <authorList>
            <person name="Zhou W."/>
            <person name="Chen Q."/>
        </authorList>
    </citation>
    <scope>NUCLEOTIDE SEQUENCE [LARGE SCALE GENOMIC DNA]</scope>
    <source>
        <strain evidence="9 10">A6</strain>
    </source>
</reference>
<evidence type="ECO:0000313" key="10">
    <source>
        <dbReference type="Proteomes" id="UP000594034"/>
    </source>
</evidence>
<dbReference type="GO" id="GO:0000271">
    <property type="term" value="P:polysaccharide biosynthetic process"/>
    <property type="evidence" value="ECO:0007669"/>
    <property type="project" value="TreeGrafter"/>
</dbReference>
<dbReference type="Gene3D" id="2.60.120.10">
    <property type="entry name" value="Jelly Rolls"/>
    <property type="match status" value="1"/>
</dbReference>
<feature type="binding site" evidence="6">
    <location>
        <position position="31"/>
    </location>
    <ligand>
        <name>substrate</name>
    </ligand>
</feature>
<comment type="catalytic activity">
    <reaction evidence="1 8">
        <text>dTDP-4-dehydro-6-deoxy-alpha-D-glucose = dTDP-4-dehydro-beta-L-rhamnose</text>
        <dbReference type="Rhea" id="RHEA:16969"/>
        <dbReference type="ChEBI" id="CHEBI:57649"/>
        <dbReference type="ChEBI" id="CHEBI:62830"/>
        <dbReference type="EC" id="5.1.3.13"/>
    </reaction>
</comment>
<feature type="binding site" evidence="6">
    <location>
        <position position="164"/>
    </location>
    <ligand>
        <name>substrate</name>
    </ligand>
</feature>
<evidence type="ECO:0000256" key="6">
    <source>
        <dbReference type="PIRSR" id="PIRSR600888-2"/>
    </source>
</evidence>
<dbReference type="NCBIfam" id="TIGR01221">
    <property type="entry name" value="rmlC"/>
    <property type="match status" value="1"/>
</dbReference>
<evidence type="ECO:0000256" key="8">
    <source>
        <dbReference type="RuleBase" id="RU364069"/>
    </source>
</evidence>
<dbReference type="SUPFAM" id="SSF51182">
    <property type="entry name" value="RmlC-like cupins"/>
    <property type="match status" value="1"/>
</dbReference>
<evidence type="ECO:0000313" key="9">
    <source>
        <dbReference type="EMBL" id="QFI54990.1"/>
    </source>
</evidence>
<feature type="binding site" evidence="6">
    <location>
        <begin position="46"/>
        <end position="48"/>
    </location>
    <ligand>
        <name>substrate</name>
    </ligand>
</feature>
<feature type="site" description="Participates in a stacking interaction with the thymidine ring of dTDP-4-oxo-6-deoxyglucose" evidence="7">
    <location>
        <position position="136"/>
    </location>
</feature>
<comment type="function">
    <text evidence="2 8">Catalyzes the epimerization of the C3' and C5'positions of dTDP-6-deoxy-D-xylo-4-hexulose, forming dTDP-6-deoxy-L-lyxo-4-hexulose.</text>
</comment>
<keyword evidence="8 9" id="KW-0413">Isomerase</keyword>